<accession>A0ABV6SA95</accession>
<reference evidence="3 4" key="1">
    <citation type="submission" date="2024-09" db="EMBL/GenBank/DDBJ databases">
        <authorList>
            <person name="Sun Q."/>
            <person name="Mori K."/>
        </authorList>
    </citation>
    <scope>NUCLEOTIDE SEQUENCE [LARGE SCALE GENOMIC DNA]</scope>
    <source>
        <strain evidence="3 4">CICC 11035S</strain>
    </source>
</reference>
<dbReference type="Proteomes" id="UP001589858">
    <property type="component" value="Unassembled WGS sequence"/>
</dbReference>
<protein>
    <recommendedName>
        <fullName evidence="5">Lipoprotein</fullName>
    </recommendedName>
</protein>
<dbReference type="PROSITE" id="PS51257">
    <property type="entry name" value="PROKAR_LIPOPROTEIN"/>
    <property type="match status" value="1"/>
</dbReference>
<feature type="chain" id="PRO_5047145153" description="Lipoprotein" evidence="2">
    <location>
        <begin position="22"/>
        <end position="197"/>
    </location>
</feature>
<feature type="compositionally biased region" description="Pro residues" evidence="1">
    <location>
        <begin position="54"/>
        <end position="86"/>
    </location>
</feature>
<comment type="caution">
    <text evidence="3">The sequence shown here is derived from an EMBL/GenBank/DDBJ whole genome shotgun (WGS) entry which is preliminary data.</text>
</comment>
<gene>
    <name evidence="3" type="ORF">ACFFF8_16255</name>
</gene>
<keyword evidence="4" id="KW-1185">Reference proteome</keyword>
<evidence type="ECO:0000313" key="3">
    <source>
        <dbReference type="EMBL" id="MFC0686147.1"/>
    </source>
</evidence>
<name>A0ABV6SA95_9SPHN</name>
<dbReference type="EMBL" id="JBHLTM010000061">
    <property type="protein sequence ID" value="MFC0686147.1"/>
    <property type="molecule type" value="Genomic_DNA"/>
</dbReference>
<evidence type="ECO:0000256" key="1">
    <source>
        <dbReference type="SAM" id="MobiDB-lite"/>
    </source>
</evidence>
<organism evidence="3 4">
    <name type="scientific">Novosphingobium clariflavum</name>
    <dbReference type="NCBI Taxonomy" id="2029884"/>
    <lineage>
        <taxon>Bacteria</taxon>
        <taxon>Pseudomonadati</taxon>
        <taxon>Pseudomonadota</taxon>
        <taxon>Alphaproteobacteria</taxon>
        <taxon>Sphingomonadales</taxon>
        <taxon>Sphingomonadaceae</taxon>
        <taxon>Novosphingobium</taxon>
    </lineage>
</organism>
<evidence type="ECO:0000313" key="4">
    <source>
        <dbReference type="Proteomes" id="UP001589858"/>
    </source>
</evidence>
<keyword evidence="2" id="KW-0732">Signal</keyword>
<dbReference type="RefSeq" id="WP_267218861.1">
    <property type="nucleotide sequence ID" value="NZ_JAPCWC010000002.1"/>
</dbReference>
<evidence type="ECO:0000256" key="2">
    <source>
        <dbReference type="SAM" id="SignalP"/>
    </source>
</evidence>
<feature type="region of interest" description="Disordered" evidence="1">
    <location>
        <begin position="33"/>
        <end position="99"/>
    </location>
</feature>
<evidence type="ECO:0008006" key="5">
    <source>
        <dbReference type="Google" id="ProtNLM"/>
    </source>
</evidence>
<sequence>MKRRAPPPALSSALAQTLALAALALATSGCRIIPESAGMPPSAPMQAPHSSYRPAPPDAPSPPARPQRPAPMPEQATPPPAPPPGELPASRPYNGPPLAYTRIGETVSVDGPRVTPLSLIEDSRCPRGVQCIQAGRLRLRVRIDLGSGSHKIDMTLGQPVQVADGSLTLLAASPTPVAGSKPAPLAYQFGFRFMGGL</sequence>
<feature type="signal peptide" evidence="2">
    <location>
        <begin position="1"/>
        <end position="21"/>
    </location>
</feature>
<proteinExistence type="predicted"/>